<evidence type="ECO:0000313" key="8">
    <source>
        <dbReference type="EMBL" id="RJP71695.1"/>
    </source>
</evidence>
<evidence type="ECO:0000259" key="7">
    <source>
        <dbReference type="Pfam" id="PF22451"/>
    </source>
</evidence>
<dbReference type="Gene3D" id="1.10.10.10">
    <property type="entry name" value="Winged helix-like DNA-binding domain superfamily/Winged helix DNA-binding domain"/>
    <property type="match status" value="1"/>
</dbReference>
<dbReference type="EC" id="4.1.1.111" evidence="4"/>
<evidence type="ECO:0000256" key="4">
    <source>
        <dbReference type="ARBA" id="ARBA00023471"/>
    </source>
</evidence>
<gene>
    <name evidence="8" type="ORF">C4532_07040</name>
</gene>
<feature type="domain" description="Siroheme decarboxylase NirL-like HTH" evidence="7">
    <location>
        <begin position="9"/>
        <end position="54"/>
    </location>
</feature>
<comment type="caution">
    <text evidence="8">The sequence shown here is derived from an EMBL/GenBank/DDBJ whole genome shotgun (WGS) entry which is preliminary data.</text>
</comment>
<reference evidence="8 9" key="1">
    <citation type="journal article" date="2017" name="ISME J.">
        <title>Energy and carbon metabolisms in a deep terrestrial subsurface fluid microbial community.</title>
        <authorList>
            <person name="Momper L."/>
            <person name="Jungbluth S.P."/>
            <person name="Lee M.D."/>
            <person name="Amend J.P."/>
        </authorList>
    </citation>
    <scope>NUCLEOTIDE SEQUENCE [LARGE SCALE GENOMIC DNA]</scope>
    <source>
        <strain evidence="8">SURF_17</strain>
    </source>
</reference>
<dbReference type="InterPro" id="IPR036388">
    <property type="entry name" value="WH-like_DNA-bd_sf"/>
</dbReference>
<evidence type="ECO:0000259" key="6">
    <source>
        <dbReference type="Pfam" id="PF17805"/>
    </source>
</evidence>
<dbReference type="PANTHER" id="PTHR43413:SF1">
    <property type="entry name" value="SIROHEME DECARBOXYLASE NIRL SUBUNIT"/>
    <property type="match status" value="1"/>
</dbReference>
<proteinExistence type="inferred from homology"/>
<evidence type="ECO:0000256" key="5">
    <source>
        <dbReference type="ARBA" id="ARBA00048470"/>
    </source>
</evidence>
<dbReference type="InterPro" id="IPR050684">
    <property type="entry name" value="HTH-Siroheme_Decarb"/>
</dbReference>
<evidence type="ECO:0000313" key="9">
    <source>
        <dbReference type="Proteomes" id="UP000285961"/>
    </source>
</evidence>
<dbReference type="InterPro" id="IPR036390">
    <property type="entry name" value="WH_DNA-bd_sf"/>
</dbReference>
<dbReference type="AlphaFoldDB" id="A0A419F0Y5"/>
<name>A0A419F0Y5_9BACT</name>
<comment type="similarity">
    <text evidence="3">Belongs to the Ahb/Nir family.</text>
</comment>
<evidence type="ECO:0000256" key="1">
    <source>
        <dbReference type="ARBA" id="ARBA00023239"/>
    </source>
</evidence>
<evidence type="ECO:0000256" key="2">
    <source>
        <dbReference type="ARBA" id="ARBA00023444"/>
    </source>
</evidence>
<sequence length="155" mass="17708">MTKLRKIETQVLEIIQQDFPLTPRPYEELARRLGSSEDEVFKAVQSLRKKGIIRRLGGSFDSRKIGYKSTLVALSVPKTRLQEVVTIVNSYPGVTHNYEREGKYNVWFTLIAESEQAIEETIAEIRNKTGAEIINLPATHLFKIKVDFDLGNNDE</sequence>
<dbReference type="InterPro" id="IPR053953">
    <property type="entry name" value="NirdL-like_HTH"/>
</dbReference>
<accession>A0A419F0Y5</accession>
<comment type="catalytic activity">
    <reaction evidence="5">
        <text>siroheme + 2 H(+) = 12,18-didecarboxysiroheme + 2 CO2</text>
        <dbReference type="Rhea" id="RHEA:19093"/>
        <dbReference type="ChEBI" id="CHEBI:15378"/>
        <dbReference type="ChEBI" id="CHEBI:16526"/>
        <dbReference type="ChEBI" id="CHEBI:60052"/>
        <dbReference type="ChEBI" id="CHEBI:140497"/>
        <dbReference type="EC" id="4.1.1.111"/>
    </reaction>
</comment>
<dbReference type="EMBL" id="QZKI01000055">
    <property type="protein sequence ID" value="RJP71695.1"/>
    <property type="molecule type" value="Genomic_DNA"/>
</dbReference>
<organism evidence="8 9">
    <name type="scientific">Candidatus Abyssobacteria bacterium SURF_17</name>
    <dbReference type="NCBI Taxonomy" id="2093361"/>
    <lineage>
        <taxon>Bacteria</taxon>
        <taxon>Pseudomonadati</taxon>
        <taxon>Candidatus Hydrogenedentota</taxon>
        <taxon>Candidatus Abyssobacteria</taxon>
    </lineage>
</organism>
<dbReference type="PANTHER" id="PTHR43413">
    <property type="entry name" value="TRANSCRIPTIONAL REGULATOR, ASNC FAMILY"/>
    <property type="match status" value="1"/>
</dbReference>
<dbReference type="Pfam" id="PF17805">
    <property type="entry name" value="AsnC_trans_reg2"/>
    <property type="match status" value="1"/>
</dbReference>
<feature type="domain" description="Siroheme decarboxylase AsnC-like ligand binding" evidence="6">
    <location>
        <begin position="64"/>
        <end position="143"/>
    </location>
</feature>
<comment type="pathway">
    <text evidence="2">Porphyrin-containing compound metabolism.</text>
</comment>
<evidence type="ECO:0000256" key="3">
    <source>
        <dbReference type="ARBA" id="ARBA00023457"/>
    </source>
</evidence>
<dbReference type="GO" id="GO:0016829">
    <property type="term" value="F:lyase activity"/>
    <property type="evidence" value="ECO:0007669"/>
    <property type="project" value="UniProtKB-KW"/>
</dbReference>
<protein>
    <recommendedName>
        <fullName evidence="4">siroheme decarboxylase</fullName>
        <ecNumber evidence="4">4.1.1.111</ecNumber>
    </recommendedName>
</protein>
<dbReference type="Proteomes" id="UP000285961">
    <property type="component" value="Unassembled WGS sequence"/>
</dbReference>
<dbReference type="Pfam" id="PF22451">
    <property type="entry name" value="NirdL-like_HTH"/>
    <property type="match status" value="1"/>
</dbReference>
<dbReference type="SUPFAM" id="SSF46785">
    <property type="entry name" value="Winged helix' DNA-binding domain"/>
    <property type="match status" value="1"/>
</dbReference>
<dbReference type="InterPro" id="IPR040523">
    <property type="entry name" value="AsnC_trans_reg2"/>
</dbReference>
<keyword evidence="1" id="KW-0456">Lyase</keyword>
<dbReference type="Gene3D" id="3.30.70.3460">
    <property type="match status" value="1"/>
</dbReference>